<dbReference type="OrthoDB" id="274726at2759"/>
<dbReference type="AlphaFoldDB" id="A0A177WGR6"/>
<gene>
    <name evidence="1" type="ORF">BDEG_23126</name>
</gene>
<evidence type="ECO:0008006" key="3">
    <source>
        <dbReference type="Google" id="ProtNLM"/>
    </source>
</evidence>
<sequence>MANTALSIHIYILYQRFQFSKNTIPARQLSKSKPNDHFKPCLKLAKYIIIMNINNQLEHLQARYVGTGHADTNKFEWVQNQHRDTYASYLGHRTLMNYFAVAENESLGRLQTRFLSNILQPCGPPVQREDE</sequence>
<reference evidence="1 2" key="1">
    <citation type="submission" date="2006-10" db="EMBL/GenBank/DDBJ databases">
        <title>The Genome Sequence of Batrachochytrium dendrobatidis JEL423.</title>
        <authorList>
            <consortium name="The Broad Institute Genome Sequencing Platform"/>
            <person name="Birren B."/>
            <person name="Lander E."/>
            <person name="Galagan J."/>
            <person name="Cuomo C."/>
            <person name="Devon K."/>
            <person name="Jaffe D."/>
            <person name="Butler J."/>
            <person name="Alvarez P."/>
            <person name="Gnerre S."/>
            <person name="Grabherr M."/>
            <person name="Kleber M."/>
            <person name="Mauceli E."/>
            <person name="Brockman W."/>
            <person name="Young S."/>
            <person name="LaButti K."/>
            <person name="Sykes S."/>
            <person name="DeCaprio D."/>
            <person name="Crawford M."/>
            <person name="Koehrsen M."/>
            <person name="Engels R."/>
            <person name="Montgomery P."/>
            <person name="Pearson M."/>
            <person name="Howarth C."/>
            <person name="Larson L."/>
            <person name="White J."/>
            <person name="O'Leary S."/>
            <person name="Kodira C."/>
            <person name="Zeng Q."/>
            <person name="Yandava C."/>
            <person name="Alvarado L."/>
            <person name="Longcore J."/>
            <person name="James T."/>
        </authorList>
    </citation>
    <scope>NUCLEOTIDE SEQUENCE [LARGE SCALE GENOMIC DNA]</scope>
    <source>
        <strain evidence="1 2">JEL423</strain>
    </source>
</reference>
<evidence type="ECO:0000313" key="1">
    <source>
        <dbReference type="EMBL" id="OAJ39263.1"/>
    </source>
</evidence>
<organism evidence="1 2">
    <name type="scientific">Batrachochytrium dendrobatidis (strain JEL423)</name>
    <dbReference type="NCBI Taxonomy" id="403673"/>
    <lineage>
        <taxon>Eukaryota</taxon>
        <taxon>Fungi</taxon>
        <taxon>Fungi incertae sedis</taxon>
        <taxon>Chytridiomycota</taxon>
        <taxon>Chytridiomycota incertae sedis</taxon>
        <taxon>Chytridiomycetes</taxon>
        <taxon>Rhizophydiales</taxon>
        <taxon>Rhizophydiales incertae sedis</taxon>
        <taxon>Batrachochytrium</taxon>
    </lineage>
</organism>
<name>A0A177WGR6_BATDL</name>
<reference evidence="1 2" key="2">
    <citation type="submission" date="2016-05" db="EMBL/GenBank/DDBJ databases">
        <title>Lineage-specific infection strategies underlie the spectrum of fungal disease in amphibians.</title>
        <authorList>
            <person name="Cuomo C.A."/>
            <person name="Farrer R.A."/>
            <person name="James T."/>
            <person name="Longcore J."/>
            <person name="Birren B."/>
        </authorList>
    </citation>
    <scope>NUCLEOTIDE SEQUENCE [LARGE SCALE GENOMIC DNA]</scope>
    <source>
        <strain evidence="1 2">JEL423</strain>
    </source>
</reference>
<proteinExistence type="predicted"/>
<dbReference type="PANTHER" id="PTHR20978">
    <property type="entry name" value="SPLICING FACTOR 3B SUBUNIT 5"/>
    <property type="match status" value="1"/>
</dbReference>
<protein>
    <recommendedName>
        <fullName evidence="3">Splicing factor subunit</fullName>
    </recommendedName>
</protein>
<dbReference type="InterPro" id="IPR009846">
    <property type="entry name" value="SF3b5/RDS3-10"/>
</dbReference>
<dbReference type="GO" id="GO:0005686">
    <property type="term" value="C:U2 snRNP"/>
    <property type="evidence" value="ECO:0007669"/>
    <property type="project" value="TreeGrafter"/>
</dbReference>
<dbReference type="EMBL" id="DS022302">
    <property type="protein sequence ID" value="OAJ39263.1"/>
    <property type="molecule type" value="Genomic_DNA"/>
</dbReference>
<dbReference type="VEuPathDB" id="FungiDB:BDEG_23126"/>
<dbReference type="STRING" id="403673.A0A177WGR6"/>
<dbReference type="GO" id="GO:0071011">
    <property type="term" value="C:precatalytic spliceosome"/>
    <property type="evidence" value="ECO:0007669"/>
    <property type="project" value="TreeGrafter"/>
</dbReference>
<accession>A0A177WGR6</accession>
<evidence type="ECO:0000313" key="2">
    <source>
        <dbReference type="Proteomes" id="UP000077115"/>
    </source>
</evidence>
<dbReference type="eggNOG" id="KOG3485">
    <property type="taxonomic scope" value="Eukaryota"/>
</dbReference>
<dbReference type="Proteomes" id="UP000077115">
    <property type="component" value="Unassembled WGS sequence"/>
</dbReference>
<dbReference type="PANTHER" id="PTHR20978:SF0">
    <property type="entry name" value="SPLICING FACTOR 3B SUBUNIT 5"/>
    <property type="match status" value="1"/>
</dbReference>
<dbReference type="GO" id="GO:0000398">
    <property type="term" value="P:mRNA splicing, via spliceosome"/>
    <property type="evidence" value="ECO:0007669"/>
    <property type="project" value="TreeGrafter"/>
</dbReference>
<dbReference type="Pfam" id="PF07189">
    <property type="entry name" value="SF3b10"/>
    <property type="match status" value="1"/>
</dbReference>